<reference evidence="2 3" key="1">
    <citation type="journal article" date="2024" name="IMA Fungus">
        <title>Apiospora arundinis, a panoply of carbohydrate-active enzymes and secondary metabolites.</title>
        <authorList>
            <person name="Sorensen T."/>
            <person name="Petersen C."/>
            <person name="Muurmann A.T."/>
            <person name="Christiansen J.V."/>
            <person name="Brundto M.L."/>
            <person name="Overgaard C.K."/>
            <person name="Boysen A.T."/>
            <person name="Wollenberg R.D."/>
            <person name="Larsen T.O."/>
            <person name="Sorensen J.L."/>
            <person name="Nielsen K.L."/>
            <person name="Sondergaard T.E."/>
        </authorList>
    </citation>
    <scope>NUCLEOTIDE SEQUENCE [LARGE SCALE GENOMIC DNA]</scope>
    <source>
        <strain evidence="2 3">AAU 773</strain>
    </source>
</reference>
<accession>A0ABR2I8E5</accession>
<evidence type="ECO:0000313" key="3">
    <source>
        <dbReference type="Proteomes" id="UP001390339"/>
    </source>
</evidence>
<sequence>MGGLAITFPQGLPLSPCSRQINHDLPPDTCPTEQDSTVVTELNESTQSDALPEQGPDASTEVPANSEQATLLSVDRRPCLLSTDKPPCPQHQRAREEFRSNANNVSRRYGHLNWRPHNHNSSMGDITEHGLVNFQFLHLEGDVWVLNAKQLRYARSSGIISELYHIAEDELDDKGNGDAVVKSLALVQILWIGFQLLTRVVTKKLSSPLDCNTGVRCLIVCNLSASVQAPPEFENAILYHSSTSPAPF</sequence>
<feature type="region of interest" description="Disordered" evidence="1">
    <location>
        <begin position="24"/>
        <end position="66"/>
    </location>
</feature>
<keyword evidence="3" id="KW-1185">Reference proteome</keyword>
<protein>
    <submittedName>
        <fullName evidence="2">Uncharacterized protein</fullName>
    </submittedName>
</protein>
<evidence type="ECO:0000313" key="2">
    <source>
        <dbReference type="EMBL" id="KAK8859274.1"/>
    </source>
</evidence>
<proteinExistence type="predicted"/>
<gene>
    <name evidence="2" type="ORF">PGQ11_010008</name>
</gene>
<comment type="caution">
    <text evidence="2">The sequence shown here is derived from an EMBL/GenBank/DDBJ whole genome shotgun (WGS) entry which is preliminary data.</text>
</comment>
<evidence type="ECO:0000256" key="1">
    <source>
        <dbReference type="SAM" id="MobiDB-lite"/>
    </source>
</evidence>
<dbReference type="EMBL" id="JAPCWZ010000006">
    <property type="protein sequence ID" value="KAK8859274.1"/>
    <property type="molecule type" value="Genomic_DNA"/>
</dbReference>
<name>A0ABR2I8E5_9PEZI</name>
<feature type="compositionally biased region" description="Polar residues" evidence="1">
    <location>
        <begin position="31"/>
        <end position="49"/>
    </location>
</feature>
<dbReference type="Proteomes" id="UP001390339">
    <property type="component" value="Unassembled WGS sequence"/>
</dbReference>
<organism evidence="2 3">
    <name type="scientific">Apiospora arundinis</name>
    <dbReference type="NCBI Taxonomy" id="335852"/>
    <lineage>
        <taxon>Eukaryota</taxon>
        <taxon>Fungi</taxon>
        <taxon>Dikarya</taxon>
        <taxon>Ascomycota</taxon>
        <taxon>Pezizomycotina</taxon>
        <taxon>Sordariomycetes</taxon>
        <taxon>Xylariomycetidae</taxon>
        <taxon>Amphisphaeriales</taxon>
        <taxon>Apiosporaceae</taxon>
        <taxon>Apiospora</taxon>
    </lineage>
</organism>